<gene>
    <name evidence="3" type="ORF">GGQ96_002368</name>
</gene>
<dbReference type="GO" id="GO:0016989">
    <property type="term" value="F:sigma factor antagonist activity"/>
    <property type="evidence" value="ECO:0007669"/>
    <property type="project" value="TreeGrafter"/>
</dbReference>
<name>A0A7W7AJL9_9SPHN</name>
<dbReference type="GO" id="GO:0005886">
    <property type="term" value="C:plasma membrane"/>
    <property type="evidence" value="ECO:0007669"/>
    <property type="project" value="InterPro"/>
</dbReference>
<dbReference type="PANTHER" id="PTHR37461:SF1">
    <property type="entry name" value="ANTI-SIGMA-K FACTOR RSKA"/>
    <property type="match status" value="1"/>
</dbReference>
<dbReference type="AlphaFoldDB" id="A0A7W7AJL9"/>
<sequence length="238" mass="24334">MTDDPDLQAAELALGVLDGEERAAALRRVLAEPAFAAEVERWRLYFAQLFDLWPEVEPPEELIERIDASLGGPGHVRTRRAAPWPLIAIASSALAACLLVILLLRPAPEPAAPSPTPVASATAAPSAPAAGPTLIAMLGDGRTPIAAAYDGAAGRLRVASQPATPRGRVAQLWVIGGDATPHPLGLLGPDGLELVLAPADRARLVAGATLAISIEPPGGSPTSLPTGPVVATGALSRV</sequence>
<dbReference type="EMBL" id="JACHNY010000004">
    <property type="protein sequence ID" value="MBB4618232.1"/>
    <property type="molecule type" value="Genomic_DNA"/>
</dbReference>
<accession>A0A7W7AJL9</accession>
<comment type="caution">
    <text evidence="3">The sequence shown here is derived from an EMBL/GenBank/DDBJ whole genome shotgun (WGS) entry which is preliminary data.</text>
</comment>
<evidence type="ECO:0000313" key="4">
    <source>
        <dbReference type="Proteomes" id="UP000574769"/>
    </source>
</evidence>
<dbReference type="InterPro" id="IPR018764">
    <property type="entry name" value="RskA_C"/>
</dbReference>
<proteinExistence type="predicted"/>
<reference evidence="3 4" key="1">
    <citation type="submission" date="2020-08" db="EMBL/GenBank/DDBJ databases">
        <title>Genomic Encyclopedia of Type Strains, Phase IV (KMG-IV): sequencing the most valuable type-strain genomes for metagenomic binning, comparative biology and taxonomic classification.</title>
        <authorList>
            <person name="Goeker M."/>
        </authorList>
    </citation>
    <scope>NUCLEOTIDE SEQUENCE [LARGE SCALE GENOMIC DNA]</scope>
    <source>
        <strain evidence="3 4">DSM 15867</strain>
    </source>
</reference>
<evidence type="ECO:0000313" key="3">
    <source>
        <dbReference type="EMBL" id="MBB4618232.1"/>
    </source>
</evidence>
<feature type="transmembrane region" description="Helical" evidence="1">
    <location>
        <begin position="84"/>
        <end position="104"/>
    </location>
</feature>
<dbReference type="Pfam" id="PF10099">
    <property type="entry name" value="RskA_C"/>
    <property type="match status" value="1"/>
</dbReference>
<evidence type="ECO:0000256" key="1">
    <source>
        <dbReference type="SAM" id="Phobius"/>
    </source>
</evidence>
<organism evidence="3 4">
    <name type="scientific">Sphingomonas abaci</name>
    <dbReference type="NCBI Taxonomy" id="237611"/>
    <lineage>
        <taxon>Bacteria</taxon>
        <taxon>Pseudomonadati</taxon>
        <taxon>Pseudomonadota</taxon>
        <taxon>Alphaproteobacteria</taxon>
        <taxon>Sphingomonadales</taxon>
        <taxon>Sphingomonadaceae</taxon>
        <taxon>Sphingomonas</taxon>
    </lineage>
</organism>
<dbReference type="RefSeq" id="WP_184114778.1">
    <property type="nucleotide sequence ID" value="NZ_JACHNY010000004.1"/>
</dbReference>
<protein>
    <submittedName>
        <fullName evidence="3">Anti-sigma-K factor RskA</fullName>
    </submittedName>
</protein>
<evidence type="ECO:0000259" key="2">
    <source>
        <dbReference type="Pfam" id="PF10099"/>
    </source>
</evidence>
<dbReference type="GO" id="GO:0006417">
    <property type="term" value="P:regulation of translation"/>
    <property type="evidence" value="ECO:0007669"/>
    <property type="project" value="TreeGrafter"/>
</dbReference>
<dbReference type="Proteomes" id="UP000574769">
    <property type="component" value="Unassembled WGS sequence"/>
</dbReference>
<keyword evidence="4" id="KW-1185">Reference proteome</keyword>
<dbReference type="PANTHER" id="PTHR37461">
    <property type="entry name" value="ANTI-SIGMA-K FACTOR RSKA"/>
    <property type="match status" value="1"/>
</dbReference>
<keyword evidence="1" id="KW-0812">Transmembrane</keyword>
<keyword evidence="1" id="KW-0472">Membrane</keyword>
<dbReference type="InterPro" id="IPR051474">
    <property type="entry name" value="Anti-sigma-K/W_factor"/>
</dbReference>
<keyword evidence="1" id="KW-1133">Transmembrane helix</keyword>
<feature type="domain" description="Anti-sigma K factor RskA C-terminal" evidence="2">
    <location>
        <begin position="93"/>
        <end position="229"/>
    </location>
</feature>